<sequence>MSWLSNCFKPPWIKTMLFGKANRRHGKEQGPINFLGLLPRTNAQEAGRFSCMWKGKTNEVTIGIKDDVLAEWGFKMDHGRVSASLVETATGLTLSEVLMFVGYFKIAECLEQGNPPRDHMFSRDDFKRDETVMDIQSALEMLMVKGAWIHEEEHRAFLERCARDIKACAKDIAAKRTFLPWGER</sequence>
<protein>
    <submittedName>
        <fullName evidence="1">Uncharacterized protein</fullName>
    </submittedName>
</protein>
<proteinExistence type="predicted"/>
<name>A0A1G2PG03_9BACT</name>
<evidence type="ECO:0000313" key="1">
    <source>
        <dbReference type="EMBL" id="OHA47268.1"/>
    </source>
</evidence>
<dbReference type="AlphaFoldDB" id="A0A1G2PG03"/>
<organism evidence="1 2">
    <name type="scientific">Candidatus Terrybacteria bacterium RIFCSPHIGHO2_01_FULL_43_35</name>
    <dbReference type="NCBI Taxonomy" id="1802361"/>
    <lineage>
        <taxon>Bacteria</taxon>
        <taxon>Candidatus Terryibacteriota</taxon>
    </lineage>
</organism>
<accession>A0A1G2PG03</accession>
<reference evidence="1 2" key="1">
    <citation type="journal article" date="2016" name="Nat. Commun.">
        <title>Thousands of microbial genomes shed light on interconnected biogeochemical processes in an aquifer system.</title>
        <authorList>
            <person name="Anantharaman K."/>
            <person name="Brown C.T."/>
            <person name="Hug L.A."/>
            <person name="Sharon I."/>
            <person name="Castelle C.J."/>
            <person name="Probst A.J."/>
            <person name="Thomas B.C."/>
            <person name="Singh A."/>
            <person name="Wilkins M.J."/>
            <person name="Karaoz U."/>
            <person name="Brodie E.L."/>
            <person name="Williams K.H."/>
            <person name="Hubbard S.S."/>
            <person name="Banfield J.F."/>
        </authorList>
    </citation>
    <scope>NUCLEOTIDE SEQUENCE [LARGE SCALE GENOMIC DNA]</scope>
</reference>
<dbReference type="Proteomes" id="UP000178869">
    <property type="component" value="Unassembled WGS sequence"/>
</dbReference>
<comment type="caution">
    <text evidence="1">The sequence shown here is derived from an EMBL/GenBank/DDBJ whole genome shotgun (WGS) entry which is preliminary data.</text>
</comment>
<dbReference type="EMBL" id="MHSR01000005">
    <property type="protein sequence ID" value="OHA47268.1"/>
    <property type="molecule type" value="Genomic_DNA"/>
</dbReference>
<gene>
    <name evidence="1" type="ORF">A2828_00150</name>
</gene>
<evidence type="ECO:0000313" key="2">
    <source>
        <dbReference type="Proteomes" id="UP000178869"/>
    </source>
</evidence>